<dbReference type="Proteomes" id="UP001143480">
    <property type="component" value="Unassembled WGS sequence"/>
</dbReference>
<dbReference type="AlphaFoldDB" id="A0A9W6KXE8"/>
<sequence>MHSRRLRDLGQKVKKPAARIILSTLTFGLFVEIGLAVWSSVENQNSPLDSTTGHAVRSIYGLVGGLMIYSIIFATVGTFVSFTFWAAGSLRSNYSLSVAGLKGLMILGAFALAIGSLFFLVSWLDGLNQVVP</sequence>
<keyword evidence="1" id="KW-1133">Transmembrane helix</keyword>
<feature type="transmembrane region" description="Helical" evidence="1">
    <location>
        <begin position="20"/>
        <end position="39"/>
    </location>
</feature>
<feature type="transmembrane region" description="Helical" evidence="1">
    <location>
        <begin position="59"/>
        <end position="87"/>
    </location>
</feature>
<comment type="caution">
    <text evidence="2">The sequence shown here is derived from an EMBL/GenBank/DDBJ whole genome shotgun (WGS) entry which is preliminary data.</text>
</comment>
<dbReference type="EMBL" id="BSFP01000129">
    <property type="protein sequence ID" value="GLL08165.1"/>
    <property type="molecule type" value="Genomic_DNA"/>
</dbReference>
<name>A0A9W6KXE8_9ACTN</name>
<protein>
    <submittedName>
        <fullName evidence="2">Uncharacterized protein</fullName>
    </submittedName>
</protein>
<keyword evidence="1" id="KW-0812">Transmembrane</keyword>
<gene>
    <name evidence="2" type="ORF">GCM10017581_099250</name>
</gene>
<feature type="transmembrane region" description="Helical" evidence="1">
    <location>
        <begin position="99"/>
        <end position="124"/>
    </location>
</feature>
<organism evidence="2 3">
    <name type="scientific">Dactylosporangium matsuzakiense</name>
    <dbReference type="NCBI Taxonomy" id="53360"/>
    <lineage>
        <taxon>Bacteria</taxon>
        <taxon>Bacillati</taxon>
        <taxon>Actinomycetota</taxon>
        <taxon>Actinomycetes</taxon>
        <taxon>Micromonosporales</taxon>
        <taxon>Micromonosporaceae</taxon>
        <taxon>Dactylosporangium</taxon>
    </lineage>
</organism>
<evidence type="ECO:0000313" key="2">
    <source>
        <dbReference type="EMBL" id="GLL08165.1"/>
    </source>
</evidence>
<keyword evidence="3" id="KW-1185">Reference proteome</keyword>
<evidence type="ECO:0000313" key="3">
    <source>
        <dbReference type="Proteomes" id="UP001143480"/>
    </source>
</evidence>
<evidence type="ECO:0000256" key="1">
    <source>
        <dbReference type="SAM" id="Phobius"/>
    </source>
</evidence>
<keyword evidence="1" id="KW-0472">Membrane</keyword>
<reference evidence="2" key="1">
    <citation type="journal article" date="2014" name="Int. J. Syst. Evol. Microbiol.">
        <title>Complete genome sequence of Corynebacterium casei LMG S-19264T (=DSM 44701T), isolated from a smear-ripened cheese.</title>
        <authorList>
            <consortium name="US DOE Joint Genome Institute (JGI-PGF)"/>
            <person name="Walter F."/>
            <person name="Albersmeier A."/>
            <person name="Kalinowski J."/>
            <person name="Ruckert C."/>
        </authorList>
    </citation>
    <scope>NUCLEOTIDE SEQUENCE</scope>
    <source>
        <strain evidence="2">VKM Ac-1321</strain>
    </source>
</reference>
<accession>A0A9W6KXE8</accession>
<proteinExistence type="predicted"/>
<reference evidence="2" key="2">
    <citation type="submission" date="2023-01" db="EMBL/GenBank/DDBJ databases">
        <authorList>
            <person name="Sun Q."/>
            <person name="Evtushenko L."/>
        </authorList>
    </citation>
    <scope>NUCLEOTIDE SEQUENCE</scope>
    <source>
        <strain evidence="2">VKM Ac-1321</strain>
    </source>
</reference>